<dbReference type="InterPro" id="IPR013325">
    <property type="entry name" value="RNA_pol_sigma_r2"/>
</dbReference>
<dbReference type="Gene3D" id="1.10.1740.10">
    <property type="match status" value="1"/>
</dbReference>
<feature type="domain" description="RNA polymerase sigma-70 region 4" evidence="7">
    <location>
        <begin position="133"/>
        <end position="179"/>
    </location>
</feature>
<dbReference type="AlphaFoldDB" id="A0A8G2CP46"/>
<dbReference type="PANTHER" id="PTHR43133:SF8">
    <property type="entry name" value="RNA POLYMERASE SIGMA FACTOR HI_1459-RELATED"/>
    <property type="match status" value="1"/>
</dbReference>
<dbReference type="Proteomes" id="UP000186308">
    <property type="component" value="Unassembled WGS sequence"/>
</dbReference>
<accession>A0A8G2CP46</accession>
<dbReference type="Pfam" id="PF04542">
    <property type="entry name" value="Sigma70_r2"/>
    <property type="match status" value="1"/>
</dbReference>
<evidence type="ECO:0000256" key="4">
    <source>
        <dbReference type="ARBA" id="ARBA00023125"/>
    </source>
</evidence>
<evidence type="ECO:0000313" key="9">
    <source>
        <dbReference type="Proteomes" id="UP000186308"/>
    </source>
</evidence>
<evidence type="ECO:0000256" key="1">
    <source>
        <dbReference type="ARBA" id="ARBA00010641"/>
    </source>
</evidence>
<dbReference type="SUPFAM" id="SSF88946">
    <property type="entry name" value="Sigma2 domain of RNA polymerase sigma factors"/>
    <property type="match status" value="1"/>
</dbReference>
<evidence type="ECO:0000313" key="8">
    <source>
        <dbReference type="EMBL" id="SIR55450.1"/>
    </source>
</evidence>
<keyword evidence="2" id="KW-0805">Transcription regulation</keyword>
<gene>
    <name evidence="8" type="ORF">SAMN05421828_1538</name>
</gene>
<evidence type="ECO:0000259" key="6">
    <source>
        <dbReference type="Pfam" id="PF04542"/>
    </source>
</evidence>
<evidence type="ECO:0000256" key="3">
    <source>
        <dbReference type="ARBA" id="ARBA00023082"/>
    </source>
</evidence>
<comment type="caution">
    <text evidence="8">The sequence shown here is derived from an EMBL/GenBank/DDBJ whole genome shotgun (WGS) entry which is preliminary data.</text>
</comment>
<name>A0A8G2CP46_ACIRU</name>
<keyword evidence="5" id="KW-0804">Transcription</keyword>
<dbReference type="InterPro" id="IPR036388">
    <property type="entry name" value="WH-like_DNA-bd_sf"/>
</dbReference>
<protein>
    <submittedName>
        <fullName evidence="8">RNA polymerase, sigma subunit, ECF family</fullName>
    </submittedName>
</protein>
<dbReference type="InterPro" id="IPR007627">
    <property type="entry name" value="RNA_pol_sigma70_r2"/>
</dbReference>
<keyword evidence="9" id="KW-1185">Reference proteome</keyword>
<evidence type="ECO:0000259" key="7">
    <source>
        <dbReference type="Pfam" id="PF04545"/>
    </source>
</evidence>
<keyword evidence="3" id="KW-0731">Sigma factor</keyword>
<dbReference type="GO" id="GO:0016987">
    <property type="term" value="F:sigma factor activity"/>
    <property type="evidence" value="ECO:0007669"/>
    <property type="project" value="UniProtKB-KW"/>
</dbReference>
<dbReference type="GO" id="GO:0003677">
    <property type="term" value="F:DNA binding"/>
    <property type="evidence" value="ECO:0007669"/>
    <property type="project" value="UniProtKB-KW"/>
</dbReference>
<dbReference type="InterPro" id="IPR013324">
    <property type="entry name" value="RNA_pol_sigma_r3/r4-like"/>
</dbReference>
<comment type="similarity">
    <text evidence="1">Belongs to the sigma-70 factor family. ECF subfamily.</text>
</comment>
<feature type="domain" description="RNA polymerase sigma-70 region 2" evidence="6">
    <location>
        <begin position="28"/>
        <end position="95"/>
    </location>
</feature>
<organism evidence="8 9">
    <name type="scientific">Acidiphilium rubrum</name>
    <dbReference type="NCBI Taxonomy" id="526"/>
    <lineage>
        <taxon>Bacteria</taxon>
        <taxon>Pseudomonadati</taxon>
        <taxon>Pseudomonadota</taxon>
        <taxon>Alphaproteobacteria</taxon>
        <taxon>Acetobacterales</taxon>
        <taxon>Acidocellaceae</taxon>
        <taxon>Acidiphilium</taxon>
    </lineage>
</organism>
<dbReference type="Pfam" id="PF04545">
    <property type="entry name" value="Sigma70_r4"/>
    <property type="match status" value="1"/>
</dbReference>
<dbReference type="Gene3D" id="1.10.10.10">
    <property type="entry name" value="Winged helix-like DNA-binding domain superfamily/Winged helix DNA-binding domain"/>
    <property type="match status" value="1"/>
</dbReference>
<proteinExistence type="inferred from homology"/>
<evidence type="ECO:0000256" key="5">
    <source>
        <dbReference type="ARBA" id="ARBA00023163"/>
    </source>
</evidence>
<dbReference type="SUPFAM" id="SSF88659">
    <property type="entry name" value="Sigma3 and sigma4 domains of RNA polymerase sigma factors"/>
    <property type="match status" value="1"/>
</dbReference>
<dbReference type="NCBIfam" id="TIGR02937">
    <property type="entry name" value="sigma70-ECF"/>
    <property type="match status" value="1"/>
</dbReference>
<dbReference type="InterPro" id="IPR007630">
    <property type="entry name" value="RNA_pol_sigma70_r4"/>
</dbReference>
<reference evidence="8 9" key="1">
    <citation type="submission" date="2017-01" db="EMBL/GenBank/DDBJ databases">
        <authorList>
            <person name="Varghese N."/>
            <person name="Submissions S."/>
        </authorList>
    </citation>
    <scope>NUCLEOTIDE SEQUENCE [LARGE SCALE GENOMIC DNA]</scope>
    <source>
        <strain evidence="8 9">ATCC 35905</strain>
    </source>
</reference>
<dbReference type="InterPro" id="IPR014284">
    <property type="entry name" value="RNA_pol_sigma-70_dom"/>
</dbReference>
<dbReference type="RefSeq" id="WP_076454834.1">
    <property type="nucleotide sequence ID" value="NZ_FTNE01000053.1"/>
</dbReference>
<sequence length="188" mass="21305">MAEEDAHWRLWLAAAQQGDRRAYAALLSAALPWLRRRARARWPQSNAADIEDIVQETLLALHRSLHLYEPPRPVAPFLFGIMKLRGADVRRQRHRHAAHETVLDDLPVTSSALTAYPQLEATIDRATMRAAVRRLSPRDREVLDMLKLQEMSLHQASAASGLSVTALKVRTFRAIHRLRRVMGVGDAE</sequence>
<evidence type="ECO:0000256" key="2">
    <source>
        <dbReference type="ARBA" id="ARBA00023015"/>
    </source>
</evidence>
<dbReference type="GO" id="GO:0006352">
    <property type="term" value="P:DNA-templated transcription initiation"/>
    <property type="evidence" value="ECO:0007669"/>
    <property type="project" value="InterPro"/>
</dbReference>
<keyword evidence="4" id="KW-0238">DNA-binding</keyword>
<dbReference type="PANTHER" id="PTHR43133">
    <property type="entry name" value="RNA POLYMERASE ECF-TYPE SIGMA FACTO"/>
    <property type="match status" value="1"/>
</dbReference>
<dbReference type="InterPro" id="IPR039425">
    <property type="entry name" value="RNA_pol_sigma-70-like"/>
</dbReference>
<dbReference type="EMBL" id="FTNE01000053">
    <property type="protein sequence ID" value="SIR55450.1"/>
    <property type="molecule type" value="Genomic_DNA"/>
</dbReference>